<reference evidence="2" key="1">
    <citation type="journal article" date="2019" name="Int. J. Syst. Evol. Microbiol.">
        <title>The Global Catalogue of Microorganisms (GCM) 10K type strain sequencing project: providing services to taxonomists for standard genome sequencing and annotation.</title>
        <authorList>
            <consortium name="The Broad Institute Genomics Platform"/>
            <consortium name="The Broad Institute Genome Sequencing Center for Infectious Disease"/>
            <person name="Wu L."/>
            <person name="Ma J."/>
        </authorList>
    </citation>
    <scope>NUCLEOTIDE SEQUENCE [LARGE SCALE GENOMIC DNA]</scope>
    <source>
        <strain evidence="2">JCM 17064</strain>
    </source>
</reference>
<dbReference type="RefSeq" id="WP_290875331.1">
    <property type="nucleotide sequence ID" value="NZ_BAABCR010000015.1"/>
</dbReference>
<evidence type="ECO:0008006" key="3">
    <source>
        <dbReference type="Google" id="ProtNLM"/>
    </source>
</evidence>
<keyword evidence="2" id="KW-1185">Reference proteome</keyword>
<comment type="caution">
    <text evidence="1">The sequence shown here is derived from an EMBL/GenBank/DDBJ whole genome shotgun (WGS) entry which is preliminary data.</text>
</comment>
<accession>A0ABP7U5I3</accession>
<evidence type="ECO:0000313" key="2">
    <source>
        <dbReference type="Proteomes" id="UP001500968"/>
    </source>
</evidence>
<evidence type="ECO:0000313" key="1">
    <source>
        <dbReference type="EMBL" id="GAA4036367.1"/>
    </source>
</evidence>
<sequence length="277" mass="29666">MKIKSLILSTAIAVLALSCSKDDSNNAASNDLSDAKVNAKIDLVTEDVSKIVDEQFALQANPSAGRNSQEVSALPSCVTVDIQLTANSWTRTLTFDNCELPNGNVLDGTIIVSGSLNFDAPSQTISYSFVDFHHNDILVEGNRTVVRSIQSTSAQAAPHPVANMSIDMHVTFPNGNEYHRVGNRIREMIEGFGTPMIWADNVFTISGNWTTTFPAGTRTSTITTPLRAEANCPHIVSGVITTVRDNNTATLDYGNGDCDNQATLTVNGNSTTITLGN</sequence>
<gene>
    <name evidence="1" type="ORF">GCM10022386_22410</name>
</gene>
<dbReference type="PROSITE" id="PS51257">
    <property type="entry name" value="PROKAR_LIPOPROTEIN"/>
    <property type="match status" value="1"/>
</dbReference>
<organism evidence="1 2">
    <name type="scientific">Flavobacterium cheonhonense</name>
    <dbReference type="NCBI Taxonomy" id="706185"/>
    <lineage>
        <taxon>Bacteria</taxon>
        <taxon>Pseudomonadati</taxon>
        <taxon>Bacteroidota</taxon>
        <taxon>Flavobacteriia</taxon>
        <taxon>Flavobacteriales</taxon>
        <taxon>Flavobacteriaceae</taxon>
        <taxon>Flavobacterium</taxon>
    </lineage>
</organism>
<dbReference type="Proteomes" id="UP001500968">
    <property type="component" value="Unassembled WGS sequence"/>
</dbReference>
<protein>
    <recommendedName>
        <fullName evidence="3">Lipoprotein</fullName>
    </recommendedName>
</protein>
<proteinExistence type="predicted"/>
<name>A0ABP7U5I3_9FLAO</name>
<dbReference type="EMBL" id="BAABCR010000015">
    <property type="protein sequence ID" value="GAA4036367.1"/>
    <property type="molecule type" value="Genomic_DNA"/>
</dbReference>